<dbReference type="SUPFAM" id="SSF63712">
    <property type="entry name" value="Nicotinic receptor ligand binding domain-like"/>
    <property type="match status" value="1"/>
</dbReference>
<name>A0A5K3EM91_MESCO</name>
<proteinExistence type="inferred from homology"/>
<dbReference type="InterPro" id="IPR002394">
    <property type="entry name" value="Nicotinic_acetylcholine_rcpt"/>
</dbReference>
<feature type="domain" description="Neurotransmitter-gated ion-channel ligand-binding" evidence="17">
    <location>
        <begin position="31"/>
        <end position="224"/>
    </location>
</feature>
<dbReference type="PANTHER" id="PTHR18945">
    <property type="entry name" value="NEUROTRANSMITTER GATED ION CHANNEL"/>
    <property type="match status" value="1"/>
</dbReference>
<evidence type="ECO:0000256" key="8">
    <source>
        <dbReference type="ARBA" id="ARBA00023136"/>
    </source>
</evidence>
<evidence type="ECO:0000256" key="6">
    <source>
        <dbReference type="ARBA" id="ARBA00023018"/>
    </source>
</evidence>
<feature type="transmembrane region" description="Helical" evidence="15">
    <location>
        <begin position="320"/>
        <end position="344"/>
    </location>
</feature>
<keyword evidence="11" id="KW-0325">Glycoprotein</keyword>
<dbReference type="InterPro" id="IPR036719">
    <property type="entry name" value="Neuro-gated_channel_TM_sf"/>
</dbReference>
<accession>A0A5K3EM91</accession>
<dbReference type="Pfam" id="PF02931">
    <property type="entry name" value="Neur_chan_LBD"/>
    <property type="match status" value="1"/>
</dbReference>
<evidence type="ECO:0000256" key="9">
    <source>
        <dbReference type="ARBA" id="ARBA00023157"/>
    </source>
</evidence>
<reference evidence="19" key="1">
    <citation type="submission" date="2019-11" db="UniProtKB">
        <authorList>
            <consortium name="WormBaseParasite"/>
        </authorList>
    </citation>
    <scope>IDENTIFICATION</scope>
</reference>
<evidence type="ECO:0000256" key="1">
    <source>
        <dbReference type="ARBA" id="ARBA00009237"/>
    </source>
</evidence>
<dbReference type="GO" id="GO:0045211">
    <property type="term" value="C:postsynaptic membrane"/>
    <property type="evidence" value="ECO:0007669"/>
    <property type="project" value="InterPro"/>
</dbReference>
<keyword evidence="8 15" id="KW-0472">Membrane</keyword>
<protein>
    <submittedName>
        <fullName evidence="19">Neur_chan_LBD domain-containing protein</fullName>
    </submittedName>
</protein>
<keyword evidence="7 15" id="KW-0406">Ion transport</keyword>
<feature type="transmembrane region" description="Helical" evidence="15">
    <location>
        <begin position="286"/>
        <end position="308"/>
    </location>
</feature>
<feature type="transmembrane region" description="Helical" evidence="15">
    <location>
        <begin position="255"/>
        <end position="280"/>
    </location>
</feature>
<keyword evidence="16" id="KW-0732">Signal</keyword>
<sequence length="547" mass="62325">LLITGVLTVVCRIAGLYIGQAGIPTSDQDLLVRYIFEDKQYNSLALPVISNNDTVLVKVGLAMIQIVQLDEKYQRLKSNVWLRMSWHDYRLAWDPSEFAGIQSINIAAHKLWKPDIVVLNNVDGEFEARWKPNMILHSNGDVLWIPPAIFKTSCAIDVRFFPFDQQTCHMDLGSWTYTNNQVEIKFYNNQTTIDLSDYVANGGWDFLEGPGYLHFHAPPRYEDLQLTHNVRYGRASNRPISARVTFKIVLRRKPLFYITNLIIPCILIVLLSVCVFYLPTNAGEKITLSISILVTLVVYMILVSKILPSGPKTIPLLSQFLLFTFAMTFLALCITAGVIINLYHRNPKNHPTMSRWVFRMFIEWLPVVLCLQRTTKAPRTRTNSTMGRFGKIDTTSTADNTEDELSESAFFPCGPETSRNNHPNAFENVLVMQNLWEEGCKEKKSTSCVGRTKPIPIEATPISIGRSLETIIKSVDRIVRRVAAEERERQVSEDWKYVASIIDRVQLIIFICAIAGGTLTILMNAPYIFSEVDQQSIIKKFSYKDRN</sequence>
<dbReference type="InterPro" id="IPR006202">
    <property type="entry name" value="Neur_chan_lig-bd"/>
</dbReference>
<dbReference type="WBParaSite" id="MCU_001256-RA">
    <property type="protein sequence ID" value="MCU_001256-RA"/>
    <property type="gene ID" value="MCU_001256"/>
</dbReference>
<evidence type="ECO:0000256" key="10">
    <source>
        <dbReference type="ARBA" id="ARBA00023170"/>
    </source>
</evidence>
<dbReference type="AlphaFoldDB" id="A0A5K3EM91"/>
<evidence type="ECO:0000259" key="18">
    <source>
        <dbReference type="Pfam" id="PF02932"/>
    </source>
</evidence>
<dbReference type="InterPro" id="IPR038050">
    <property type="entry name" value="Neuro_actylchol_rec"/>
</dbReference>
<dbReference type="InterPro" id="IPR018000">
    <property type="entry name" value="Neurotransmitter_ion_chnl_CS"/>
</dbReference>
<keyword evidence="6" id="KW-0770">Synapse</keyword>
<evidence type="ECO:0000256" key="15">
    <source>
        <dbReference type="RuleBase" id="RU000687"/>
    </source>
</evidence>
<organism evidence="19">
    <name type="scientific">Mesocestoides corti</name>
    <name type="common">Flatworm</name>
    <dbReference type="NCBI Taxonomy" id="53468"/>
    <lineage>
        <taxon>Eukaryota</taxon>
        <taxon>Metazoa</taxon>
        <taxon>Spiralia</taxon>
        <taxon>Lophotrochozoa</taxon>
        <taxon>Platyhelminthes</taxon>
        <taxon>Cestoda</taxon>
        <taxon>Eucestoda</taxon>
        <taxon>Cyclophyllidea</taxon>
        <taxon>Mesocestoididae</taxon>
        <taxon>Mesocestoides</taxon>
    </lineage>
</organism>
<dbReference type="GO" id="GO:0022848">
    <property type="term" value="F:acetylcholine-gated monoatomic cation-selective channel activity"/>
    <property type="evidence" value="ECO:0007669"/>
    <property type="project" value="InterPro"/>
</dbReference>
<keyword evidence="13 15" id="KW-0407">Ion channel</keyword>
<keyword evidence="4 15" id="KW-0812">Transmembrane</keyword>
<evidence type="ECO:0000256" key="2">
    <source>
        <dbReference type="ARBA" id="ARBA00022448"/>
    </source>
</evidence>
<dbReference type="FunFam" id="2.70.170.10:FF:000016">
    <property type="entry name" value="Nicotinic acetylcholine receptor subunit"/>
    <property type="match status" value="1"/>
</dbReference>
<keyword evidence="3" id="KW-1003">Cell membrane</keyword>
<evidence type="ECO:0000256" key="12">
    <source>
        <dbReference type="ARBA" id="ARBA00023286"/>
    </source>
</evidence>
<evidence type="ECO:0000256" key="5">
    <source>
        <dbReference type="ARBA" id="ARBA00022989"/>
    </source>
</evidence>
<dbReference type="CDD" id="cd19064">
    <property type="entry name" value="LGIC_TM_nAChR"/>
    <property type="match status" value="1"/>
</dbReference>
<evidence type="ECO:0000256" key="4">
    <source>
        <dbReference type="ARBA" id="ARBA00022692"/>
    </source>
</evidence>
<evidence type="ECO:0000259" key="17">
    <source>
        <dbReference type="Pfam" id="PF02931"/>
    </source>
</evidence>
<comment type="similarity">
    <text evidence="1">Belongs to the ligand-gated ion channel (TC 1.A.9) family. Acetylcholine receptor (TC 1.A.9.1) subfamily.</text>
</comment>
<keyword evidence="5 15" id="KW-1133">Transmembrane helix</keyword>
<dbReference type="GO" id="GO:0004888">
    <property type="term" value="F:transmembrane signaling receptor activity"/>
    <property type="evidence" value="ECO:0007669"/>
    <property type="project" value="InterPro"/>
</dbReference>
<evidence type="ECO:0000256" key="7">
    <source>
        <dbReference type="ARBA" id="ARBA00023065"/>
    </source>
</evidence>
<dbReference type="PRINTS" id="PR00252">
    <property type="entry name" value="NRIONCHANNEL"/>
</dbReference>
<dbReference type="Pfam" id="PF02932">
    <property type="entry name" value="Neur_chan_memb"/>
    <property type="match status" value="1"/>
</dbReference>
<feature type="chain" id="PRO_5024296198" evidence="16">
    <location>
        <begin position="16"/>
        <end position="547"/>
    </location>
</feature>
<evidence type="ECO:0000256" key="11">
    <source>
        <dbReference type="ARBA" id="ARBA00023180"/>
    </source>
</evidence>
<dbReference type="InterPro" id="IPR006029">
    <property type="entry name" value="Neurotrans-gated_channel_TM"/>
</dbReference>
<feature type="signal peptide" evidence="16">
    <location>
        <begin position="1"/>
        <end position="15"/>
    </location>
</feature>
<dbReference type="SUPFAM" id="SSF90112">
    <property type="entry name" value="Neurotransmitter-gated ion-channel transmembrane pore"/>
    <property type="match status" value="1"/>
</dbReference>
<keyword evidence="12" id="KW-1071">Ligand-gated ion channel</keyword>
<dbReference type="NCBIfam" id="TIGR00860">
    <property type="entry name" value="LIC"/>
    <property type="match status" value="1"/>
</dbReference>
<evidence type="ECO:0000256" key="14">
    <source>
        <dbReference type="ARBA" id="ARBA00034099"/>
    </source>
</evidence>
<dbReference type="InterPro" id="IPR036734">
    <property type="entry name" value="Neur_chan_lig-bd_sf"/>
</dbReference>
<keyword evidence="9" id="KW-1015">Disulfide bond</keyword>
<dbReference type="Gene3D" id="1.20.58.390">
    <property type="entry name" value="Neurotransmitter-gated ion-channel transmembrane domain"/>
    <property type="match status" value="2"/>
</dbReference>
<evidence type="ECO:0000256" key="16">
    <source>
        <dbReference type="SAM" id="SignalP"/>
    </source>
</evidence>
<evidence type="ECO:0000256" key="13">
    <source>
        <dbReference type="ARBA" id="ARBA00023303"/>
    </source>
</evidence>
<feature type="transmembrane region" description="Helical" evidence="15">
    <location>
        <begin position="507"/>
        <end position="529"/>
    </location>
</feature>
<dbReference type="PRINTS" id="PR00254">
    <property type="entry name" value="NICOTINICR"/>
</dbReference>
<dbReference type="Gene3D" id="2.70.170.10">
    <property type="entry name" value="Neurotransmitter-gated ion-channel ligand-binding domain"/>
    <property type="match status" value="1"/>
</dbReference>
<evidence type="ECO:0000313" key="19">
    <source>
        <dbReference type="WBParaSite" id="MCU_001256-RA"/>
    </source>
</evidence>
<feature type="domain" description="Neurotransmitter-gated ion-channel transmembrane" evidence="18">
    <location>
        <begin position="261"/>
        <end position="521"/>
    </location>
</feature>
<evidence type="ECO:0000256" key="3">
    <source>
        <dbReference type="ARBA" id="ARBA00022475"/>
    </source>
</evidence>
<dbReference type="InterPro" id="IPR006201">
    <property type="entry name" value="Neur_channel"/>
</dbReference>
<keyword evidence="10" id="KW-0675">Receptor</keyword>
<comment type="subcellular location">
    <subcellularLocation>
        <location evidence="14">Synaptic cell membrane</location>
        <topology evidence="14">Multi-pass membrane protein</topology>
    </subcellularLocation>
</comment>
<keyword evidence="2 15" id="KW-0813">Transport</keyword>
<dbReference type="PROSITE" id="PS00236">
    <property type="entry name" value="NEUROTR_ION_CHANNEL"/>
    <property type="match status" value="1"/>
</dbReference>